<feature type="compositionally biased region" description="Basic and acidic residues" evidence="1">
    <location>
        <begin position="128"/>
        <end position="137"/>
    </location>
</feature>
<comment type="caution">
    <text evidence="2">The sequence shown here is derived from an EMBL/GenBank/DDBJ whole genome shotgun (WGS) entry which is preliminary data.</text>
</comment>
<sequence>MRALLNGLHRHRSWRTMSMMRTIFFIDISSRSLRCPRRHRTPIEVQRAVGRQMQLALENHRYGRSGGGPRLPHSRRTVNTTAVRCIKDSPESRPRVRLPARAAARRFRSPPIRSAARVSSSSVTPQCREGEERTKPERRVRWRRLGRVNSCVFGLLCRLSEMSTSREPTPDELTAYRKGGVPTGRNAGMGGEARSRRAVRRLAPRVLDGPQVFSMTHQVECMAILEGAEKRRRPTFLTSAHNVHCARYGRYLDAEMALSTSS</sequence>
<evidence type="ECO:0000256" key="1">
    <source>
        <dbReference type="SAM" id="MobiDB-lite"/>
    </source>
</evidence>
<evidence type="ECO:0000313" key="2">
    <source>
        <dbReference type="EMBL" id="GCB94140.1"/>
    </source>
</evidence>
<feature type="compositionally biased region" description="Low complexity" evidence="1">
    <location>
        <begin position="109"/>
        <end position="123"/>
    </location>
</feature>
<reference evidence="2 3" key="1">
    <citation type="journal article" date="2019" name="Microbiol. Resour. Announc.">
        <title>Draft Genome Sequence of the Most Traditional epsilon-Poly-l-Lysine Producer, Streptomyces albulus NBRC14147.</title>
        <authorList>
            <person name="Yamanaka K."/>
            <person name="Hamano Y."/>
        </authorList>
    </citation>
    <scope>NUCLEOTIDE SEQUENCE [LARGE SCALE GENOMIC DNA]</scope>
    <source>
        <strain evidence="2 3">NBRC 14147</strain>
    </source>
</reference>
<protein>
    <submittedName>
        <fullName evidence="2">Uncharacterized protein</fullName>
    </submittedName>
</protein>
<dbReference type="EMBL" id="BHXC01000007">
    <property type="protein sequence ID" value="GCB94140.1"/>
    <property type="molecule type" value="Genomic_DNA"/>
</dbReference>
<accession>A0A401R967</accession>
<proteinExistence type="predicted"/>
<feature type="region of interest" description="Disordered" evidence="1">
    <location>
        <begin position="104"/>
        <end position="137"/>
    </location>
</feature>
<gene>
    <name evidence="2" type="ORF">SALB_06938</name>
</gene>
<dbReference type="AlphaFoldDB" id="A0A401R967"/>
<organism evidence="2 3">
    <name type="scientific">Streptomyces noursei</name>
    <name type="common">Streptomyces albulus</name>
    <dbReference type="NCBI Taxonomy" id="1971"/>
    <lineage>
        <taxon>Bacteria</taxon>
        <taxon>Bacillati</taxon>
        <taxon>Actinomycetota</taxon>
        <taxon>Actinomycetes</taxon>
        <taxon>Kitasatosporales</taxon>
        <taxon>Streptomycetaceae</taxon>
        <taxon>Streptomyces</taxon>
    </lineage>
</organism>
<dbReference type="Proteomes" id="UP000288351">
    <property type="component" value="Unassembled WGS sequence"/>
</dbReference>
<feature type="region of interest" description="Disordered" evidence="1">
    <location>
        <begin position="166"/>
        <end position="197"/>
    </location>
</feature>
<evidence type="ECO:0000313" key="3">
    <source>
        <dbReference type="Proteomes" id="UP000288351"/>
    </source>
</evidence>
<name>A0A401R967_STRNR</name>